<dbReference type="AlphaFoldDB" id="A0A0G9MSL3"/>
<keyword evidence="2" id="KW-0732">Signal</keyword>
<dbReference type="STRING" id="502682.BMF35_a0002"/>
<dbReference type="PATRIC" id="fig|502682.8.peg.1026"/>
<keyword evidence="4" id="KW-1185">Reference proteome</keyword>
<evidence type="ECO:0000313" key="3">
    <source>
        <dbReference type="EMBL" id="KLE33696.1"/>
    </source>
</evidence>
<organism evidence="3 4">
    <name type="scientific">Aurantiacibacter gangjinensis</name>
    <dbReference type="NCBI Taxonomy" id="502682"/>
    <lineage>
        <taxon>Bacteria</taxon>
        <taxon>Pseudomonadati</taxon>
        <taxon>Pseudomonadota</taxon>
        <taxon>Alphaproteobacteria</taxon>
        <taxon>Sphingomonadales</taxon>
        <taxon>Erythrobacteraceae</taxon>
        <taxon>Aurantiacibacter</taxon>
    </lineage>
</organism>
<reference evidence="3 4" key="1">
    <citation type="submission" date="2015-04" db="EMBL/GenBank/DDBJ databases">
        <title>The draft genome sequence of Erythrobacr gangjinensis K7-2.</title>
        <authorList>
            <person name="Zhuang L."/>
            <person name="Liu Y."/>
            <person name="Shao Z."/>
        </authorList>
    </citation>
    <scope>NUCLEOTIDE SEQUENCE [LARGE SCALE GENOMIC DNA]</scope>
    <source>
        <strain evidence="3 4">K7-2</strain>
    </source>
</reference>
<sequence>MGAAFALALAIFAVASLTAQVSGERGIAPVASSSDISVSGIEVDVRGESAEDAQQNGWREAQRIAWEQLGGPDIPDSRLEGMVSSIVIEQENIGPRRYVARLGVIFDRQRAGGMLGADGARSRSAPMLTLPVMVSGGTQTMFEMRNPWQRAWAEYQFGGSAIDYVRPNGAGGESLLLTYGQTGRRSRAWWNNILDEFGAADILVPVADLTWQWPGGPVEGTFTARYGPDNRYLDSFTLRADSSEDLPRMLSQAVERFDGIFAAALADGTLRPDPTLTLDNIEISPEIQALLAQARRAEAAASRETDAASDVDDTASPDTPATPEPAVATATFAVQVATPDTGSFDRAVSLLRGTPGVRGVSVTSTAIGGASLLSVSYAGELSDLAAILRQRGWAVSEGAGGLGISR</sequence>
<evidence type="ECO:0008006" key="5">
    <source>
        <dbReference type="Google" id="ProtNLM"/>
    </source>
</evidence>
<feature type="region of interest" description="Disordered" evidence="1">
    <location>
        <begin position="301"/>
        <end position="325"/>
    </location>
</feature>
<dbReference type="Proteomes" id="UP000053070">
    <property type="component" value="Unassembled WGS sequence"/>
</dbReference>
<evidence type="ECO:0000256" key="2">
    <source>
        <dbReference type="SAM" id="SignalP"/>
    </source>
</evidence>
<feature type="compositionally biased region" description="Low complexity" evidence="1">
    <location>
        <begin position="316"/>
        <end position="325"/>
    </location>
</feature>
<name>A0A0G9MSL3_9SPHN</name>
<proteinExistence type="predicted"/>
<dbReference type="EMBL" id="LBHC01000001">
    <property type="protein sequence ID" value="KLE33696.1"/>
    <property type="molecule type" value="Genomic_DNA"/>
</dbReference>
<gene>
    <name evidence="3" type="ORF">AAW01_05020</name>
</gene>
<protein>
    <recommendedName>
        <fullName evidence="5">Heavy-metal-associated domain-containing protein</fullName>
    </recommendedName>
</protein>
<feature type="signal peptide" evidence="2">
    <location>
        <begin position="1"/>
        <end position="19"/>
    </location>
</feature>
<evidence type="ECO:0000256" key="1">
    <source>
        <dbReference type="SAM" id="MobiDB-lite"/>
    </source>
</evidence>
<comment type="caution">
    <text evidence="3">The sequence shown here is derived from an EMBL/GenBank/DDBJ whole genome shotgun (WGS) entry which is preliminary data.</text>
</comment>
<accession>A0A0G9MSL3</accession>
<feature type="chain" id="PRO_5002581089" description="Heavy-metal-associated domain-containing protein" evidence="2">
    <location>
        <begin position="20"/>
        <end position="406"/>
    </location>
</feature>
<evidence type="ECO:0000313" key="4">
    <source>
        <dbReference type="Proteomes" id="UP000053070"/>
    </source>
</evidence>